<proteinExistence type="predicted"/>
<dbReference type="PROSITE" id="PS51318">
    <property type="entry name" value="TAT"/>
    <property type="match status" value="1"/>
</dbReference>
<evidence type="ECO:0000256" key="2">
    <source>
        <dbReference type="ARBA" id="ARBA00023157"/>
    </source>
</evidence>
<comment type="caution">
    <text evidence="6">The sequence shown here is derived from an EMBL/GenBank/DDBJ whole genome shotgun (WGS) entry which is preliminary data.</text>
</comment>
<evidence type="ECO:0000313" key="7">
    <source>
        <dbReference type="Proteomes" id="UP000317940"/>
    </source>
</evidence>
<feature type="chain" id="PRO_5021775172" evidence="4">
    <location>
        <begin position="41"/>
        <end position="1373"/>
    </location>
</feature>
<accession>A0A561UB36</accession>
<evidence type="ECO:0000259" key="5">
    <source>
        <dbReference type="SMART" id="SM00458"/>
    </source>
</evidence>
<name>A0A561UB36_9ACTN</name>
<dbReference type="NCBIfam" id="NF033679">
    <property type="entry name" value="DNRLRE_dom"/>
    <property type="match status" value="1"/>
</dbReference>
<feature type="region of interest" description="Disordered" evidence="3">
    <location>
        <begin position="266"/>
        <end position="315"/>
    </location>
</feature>
<evidence type="ECO:0000256" key="3">
    <source>
        <dbReference type="SAM" id="MobiDB-lite"/>
    </source>
</evidence>
<evidence type="ECO:0000256" key="4">
    <source>
        <dbReference type="SAM" id="SignalP"/>
    </source>
</evidence>
<organism evidence="6 7">
    <name type="scientific">Kitasatospora viridis</name>
    <dbReference type="NCBI Taxonomy" id="281105"/>
    <lineage>
        <taxon>Bacteria</taxon>
        <taxon>Bacillati</taxon>
        <taxon>Actinomycetota</taxon>
        <taxon>Actinomycetes</taxon>
        <taxon>Kitasatosporales</taxon>
        <taxon>Streptomycetaceae</taxon>
        <taxon>Kitasatospora</taxon>
    </lineage>
</organism>
<dbReference type="PANTHER" id="PTHR11675:SF126">
    <property type="entry name" value="RICIN B LECTIN DOMAIN-CONTAINING PROTEIN"/>
    <property type="match status" value="1"/>
</dbReference>
<feature type="compositionally biased region" description="Low complexity" evidence="3">
    <location>
        <begin position="266"/>
        <end position="287"/>
    </location>
</feature>
<evidence type="ECO:0000256" key="1">
    <source>
        <dbReference type="ARBA" id="ARBA00022734"/>
    </source>
</evidence>
<keyword evidence="2" id="KW-1015">Disulfide bond</keyword>
<dbReference type="SUPFAM" id="SSF69318">
    <property type="entry name" value="Integrin alpha N-terminal domain"/>
    <property type="match status" value="1"/>
</dbReference>
<dbReference type="GO" id="GO:0006493">
    <property type="term" value="P:protein O-linked glycosylation"/>
    <property type="evidence" value="ECO:0007669"/>
    <property type="project" value="TreeGrafter"/>
</dbReference>
<keyword evidence="7" id="KW-1185">Reference proteome</keyword>
<keyword evidence="1 6" id="KW-0430">Lectin</keyword>
<dbReference type="Pfam" id="PF00652">
    <property type="entry name" value="Ricin_B_lectin"/>
    <property type="match status" value="2"/>
</dbReference>
<feature type="signal peptide" evidence="4">
    <location>
        <begin position="1"/>
        <end position="40"/>
    </location>
</feature>
<dbReference type="SUPFAM" id="SSF50370">
    <property type="entry name" value="Ricin B-like lectins"/>
    <property type="match status" value="2"/>
</dbReference>
<dbReference type="SMART" id="SM00458">
    <property type="entry name" value="RICIN"/>
    <property type="match status" value="2"/>
</dbReference>
<dbReference type="PROSITE" id="PS50231">
    <property type="entry name" value="RICIN_B_LECTIN"/>
    <property type="match status" value="2"/>
</dbReference>
<evidence type="ECO:0000313" key="6">
    <source>
        <dbReference type="EMBL" id="TWF96559.1"/>
    </source>
</evidence>
<gene>
    <name evidence="6" type="ORF">FHX73_11331</name>
</gene>
<dbReference type="InterPro" id="IPR028994">
    <property type="entry name" value="Integrin_alpha_N"/>
</dbReference>
<sequence length="1373" mass="140219">MPLSRPSTTTRTLRRRLALAAALTTALTTALAGSALPALAAPIGPADPTAKPPTAQVAPGPTQIAQAQAKKTGKPVTVDALTTETSLTVANPDGSLTTSQNVLPIRVKQSNGSWAGVDATLAKNGDGSFSPKVAASGVALSGGGSAPLVALTDPAGHKLALSLPFALPVPSVSGDTATYANVLPGVDLQATVTDQGAFHEVLVVHNAQAAADPQLKTLRLAINSNGLSTAADGAGNVTAKAADGTPAFTAPAPVMWDSATAPAPVQPSVARSAAAPADAAPRAAVAQGTPDAPPAPQSAVDPATQAVSTKDGPGHGAHIAKIAVQADNSGLTLAPDAGQLASSDVVYPEYIDPAWQPAPTGTTNHYTEVKEGCAGQGLYDNAQENGEGVGYQQYDSNCFGIYRSYYEMNTSALTTNMVIQSSQLHLAETYGADHTCSDTWGIGLNLTGGISGGTSWNNQPGTVTGEGTQNIGPVYGSCGTNPNVTFDVTGSVKQYLGYSNLTFGIYGNESKYSTNYGFMRFSTNPVLQTNYDIAPNTPSGMYTDPYTICGTTGWIGQTTMNGNASNINLHAWVSTAMPGDNLQTSFHVWDNMTNNGSGGAKDFSWVASNTVASGNWTGANIGGVVQDGHTYGWNATATDGTLNSPGSGYCYFSVDLTPPSIASFTPSAQYPPLGSGITPQSYAGSGTVNIQVSSTDPTPTGCNLAACIKSGVAKFLWSLDQNNPVSGGNAINVTPDANGTATASIPVNLSTNQWGTHTLYVQAVDGAGNTQATVAQYSFYAPFNPAAKAVAGDLTGDGIPDTIVPDPAGKGNLTLIPGNADPAATPQVASTQAQSPDTTSWNNYLVTHRGSQSQSTLDDIWAYQTKTHQMYLYRNDGTTIGGGVAGQFTKSQDVLTVGRPAVASSCTIADCASYGTDWSGVSQMVAPGAYSNAANWAGAGVSPYADLITVENGKLWYYTGSARAGSNLGNAYLIGAQGTNWSNVTLIAPGSVGATVANGTESGGTPTLWVRDNATGAIASYPLTFDSNGLPNSSLTPPGRAALSSGLTDTSGNRLCLDGGAGNSGTAAQMWDCNTTNPQTVTYGADNTIHLMGKCLDVQNGGTGNGNPIQLFQCNNSGSQKWVAGPTAGALKNPQSGRCLADPAANQNQGTPLILWDCDGGSEQQWAGATANNALPAQTPVLPVGLGQADWPTVTSPGDVNADGNPDLLAINGSNQMTEFLGTAPVNSLAQVGGPMYLGTVNGAVQTEVQSNYGGNCLDNYGGTKGTPVVEWGCWGGASQKFNFATDGTLRSAGECVATTNAGTGNGTGVISADCAPGHPEQQWVLKSDGTIRNPASGRCLELPGWNMTNGTALDIWDCIAGDANQQWTVHTF</sequence>
<feature type="domain" description="Ricin B lectin" evidence="5">
    <location>
        <begin position="1243"/>
        <end position="1371"/>
    </location>
</feature>
<dbReference type="GO" id="GO:0004653">
    <property type="term" value="F:polypeptide N-acetylgalactosaminyltransferase activity"/>
    <property type="evidence" value="ECO:0007669"/>
    <property type="project" value="TreeGrafter"/>
</dbReference>
<keyword evidence="4" id="KW-0732">Signal</keyword>
<feature type="domain" description="Ricin B lectin" evidence="5">
    <location>
        <begin position="1039"/>
        <end position="1169"/>
    </location>
</feature>
<dbReference type="PANTHER" id="PTHR11675">
    <property type="entry name" value="N-ACETYLGALACTOSAMINYLTRANSFERASE"/>
    <property type="match status" value="1"/>
</dbReference>
<dbReference type="InterPro" id="IPR000772">
    <property type="entry name" value="Ricin_B_lectin"/>
</dbReference>
<dbReference type="Gene3D" id="2.80.10.50">
    <property type="match status" value="3"/>
</dbReference>
<protein>
    <submittedName>
        <fullName evidence="6">Ricin-type beta-trefoil lectin protein</fullName>
    </submittedName>
</protein>
<reference evidence="6 7" key="1">
    <citation type="submission" date="2019-06" db="EMBL/GenBank/DDBJ databases">
        <title>Sequencing the genomes of 1000 actinobacteria strains.</title>
        <authorList>
            <person name="Klenk H.-P."/>
        </authorList>
    </citation>
    <scope>NUCLEOTIDE SEQUENCE [LARGE SCALE GENOMIC DNA]</scope>
    <source>
        <strain evidence="6 7">DSM 44826</strain>
    </source>
</reference>
<dbReference type="Proteomes" id="UP000317940">
    <property type="component" value="Unassembled WGS sequence"/>
</dbReference>
<dbReference type="InterPro" id="IPR006311">
    <property type="entry name" value="TAT_signal"/>
</dbReference>
<dbReference type="GO" id="GO:0030246">
    <property type="term" value="F:carbohydrate binding"/>
    <property type="evidence" value="ECO:0007669"/>
    <property type="project" value="UniProtKB-KW"/>
</dbReference>
<dbReference type="InterPro" id="IPR035992">
    <property type="entry name" value="Ricin_B-like_lectins"/>
</dbReference>
<dbReference type="EMBL" id="VIWT01000001">
    <property type="protein sequence ID" value="TWF96559.1"/>
    <property type="molecule type" value="Genomic_DNA"/>
</dbReference>
<dbReference type="CDD" id="cd23451">
    <property type="entry name" value="beta-trefoil_Ricin_laminarinase"/>
    <property type="match status" value="1"/>
</dbReference>